<feature type="transmembrane region" description="Helical" evidence="7">
    <location>
        <begin position="26"/>
        <end position="45"/>
    </location>
</feature>
<evidence type="ECO:0000256" key="7">
    <source>
        <dbReference type="SAM" id="Phobius"/>
    </source>
</evidence>
<dbReference type="PANTHER" id="PTHR14969:SF62">
    <property type="entry name" value="DECAPRENYLPHOSPHORYL-5-PHOSPHORIBOSE PHOSPHATASE RV3807C-RELATED"/>
    <property type="match status" value="1"/>
</dbReference>
<evidence type="ECO:0000256" key="5">
    <source>
        <dbReference type="ARBA" id="ARBA00022989"/>
    </source>
</evidence>
<keyword evidence="6 7" id="KW-0472">Membrane</keyword>
<feature type="transmembrane region" description="Helical" evidence="7">
    <location>
        <begin position="150"/>
        <end position="168"/>
    </location>
</feature>
<dbReference type="InterPro" id="IPR000326">
    <property type="entry name" value="PAP2/HPO"/>
</dbReference>
<dbReference type="EMBL" id="JAANOU010000001">
    <property type="protein sequence ID" value="NIH81340.1"/>
    <property type="molecule type" value="Genomic_DNA"/>
</dbReference>
<gene>
    <name evidence="9" type="ORF">FHX46_003870</name>
</gene>
<dbReference type="InterPro" id="IPR036938">
    <property type="entry name" value="PAP2/HPO_sf"/>
</dbReference>
<evidence type="ECO:0000313" key="10">
    <source>
        <dbReference type="Proteomes" id="UP000754495"/>
    </source>
</evidence>
<organism evidence="9 10">
    <name type="scientific">Amycolatopsis viridis</name>
    <dbReference type="NCBI Taxonomy" id="185678"/>
    <lineage>
        <taxon>Bacteria</taxon>
        <taxon>Bacillati</taxon>
        <taxon>Actinomycetota</taxon>
        <taxon>Actinomycetes</taxon>
        <taxon>Pseudonocardiales</taxon>
        <taxon>Pseudonocardiaceae</taxon>
        <taxon>Amycolatopsis</taxon>
    </lineage>
</organism>
<protein>
    <submittedName>
        <fullName evidence="9">Undecaprenyl-diphosphatase</fullName>
        <ecNumber evidence="9">3.6.1.27</ecNumber>
    </submittedName>
</protein>
<sequence>MNTQLFLRINDFARATPWLHGVVSAYAAYGVALFAVLMLAGWWIARRQASVAKMAAAIWTPLAMLVALGVNQPVADLVGEPRPYARLPGILVLAQRSTDPALPSDHAVMAGAVTAGLFLVHRGLGAIAAVAAAVMVFARVYIGAHYPGDVLAGLVLGAVVTLLGFLAVRRLLEWLLHLAERSPLRPLLTTARPAAPR</sequence>
<evidence type="ECO:0000256" key="4">
    <source>
        <dbReference type="ARBA" id="ARBA00022801"/>
    </source>
</evidence>
<dbReference type="SMART" id="SM00014">
    <property type="entry name" value="acidPPc"/>
    <property type="match status" value="1"/>
</dbReference>
<name>A0ABX0T0F9_9PSEU</name>
<keyword evidence="2" id="KW-1003">Cell membrane</keyword>
<keyword evidence="5 7" id="KW-1133">Transmembrane helix</keyword>
<dbReference type="Proteomes" id="UP000754495">
    <property type="component" value="Unassembled WGS sequence"/>
</dbReference>
<evidence type="ECO:0000256" key="2">
    <source>
        <dbReference type="ARBA" id="ARBA00022475"/>
    </source>
</evidence>
<comment type="subcellular location">
    <subcellularLocation>
        <location evidence="1">Cell membrane</location>
        <topology evidence="1">Multi-pass membrane protein</topology>
    </subcellularLocation>
</comment>
<comment type="caution">
    <text evidence="9">The sequence shown here is derived from an EMBL/GenBank/DDBJ whole genome shotgun (WGS) entry which is preliminary data.</text>
</comment>
<keyword evidence="4 9" id="KW-0378">Hydrolase</keyword>
<evidence type="ECO:0000313" key="9">
    <source>
        <dbReference type="EMBL" id="NIH81340.1"/>
    </source>
</evidence>
<dbReference type="Pfam" id="PF01569">
    <property type="entry name" value="PAP2"/>
    <property type="match status" value="1"/>
</dbReference>
<feature type="domain" description="Phosphatidic acid phosphatase type 2/haloperoxidase" evidence="8">
    <location>
        <begin position="52"/>
        <end position="165"/>
    </location>
</feature>
<dbReference type="GO" id="GO:0050380">
    <property type="term" value="F:undecaprenyl-diphosphatase activity"/>
    <property type="evidence" value="ECO:0007669"/>
    <property type="project" value="UniProtKB-EC"/>
</dbReference>
<evidence type="ECO:0000256" key="1">
    <source>
        <dbReference type="ARBA" id="ARBA00004651"/>
    </source>
</evidence>
<dbReference type="PANTHER" id="PTHR14969">
    <property type="entry name" value="SPHINGOSINE-1-PHOSPHATE PHOSPHOHYDROLASE"/>
    <property type="match status" value="1"/>
</dbReference>
<evidence type="ECO:0000256" key="6">
    <source>
        <dbReference type="ARBA" id="ARBA00023136"/>
    </source>
</evidence>
<dbReference type="SUPFAM" id="SSF48317">
    <property type="entry name" value="Acid phosphatase/Vanadium-dependent haloperoxidase"/>
    <property type="match status" value="1"/>
</dbReference>
<evidence type="ECO:0000259" key="8">
    <source>
        <dbReference type="SMART" id="SM00014"/>
    </source>
</evidence>
<accession>A0ABX0T0F9</accession>
<reference evidence="9 10" key="1">
    <citation type="submission" date="2020-03" db="EMBL/GenBank/DDBJ databases">
        <title>Sequencing the genomes of 1000 actinobacteria strains.</title>
        <authorList>
            <person name="Klenk H.-P."/>
        </authorList>
    </citation>
    <scope>NUCLEOTIDE SEQUENCE [LARGE SCALE GENOMIC DNA]</scope>
    <source>
        <strain evidence="9 10">DSM 45668</strain>
    </source>
</reference>
<keyword evidence="3 7" id="KW-0812">Transmembrane</keyword>
<proteinExistence type="predicted"/>
<evidence type="ECO:0000256" key="3">
    <source>
        <dbReference type="ARBA" id="ARBA00022692"/>
    </source>
</evidence>
<dbReference type="Gene3D" id="1.20.144.10">
    <property type="entry name" value="Phosphatidic acid phosphatase type 2/haloperoxidase"/>
    <property type="match status" value="1"/>
</dbReference>
<feature type="transmembrane region" description="Helical" evidence="7">
    <location>
        <begin position="124"/>
        <end position="144"/>
    </location>
</feature>
<keyword evidence="10" id="KW-1185">Reference proteome</keyword>
<dbReference type="RefSeq" id="WP_167116945.1">
    <property type="nucleotide sequence ID" value="NZ_JAANOU010000001.1"/>
</dbReference>
<dbReference type="EC" id="3.6.1.27" evidence="9"/>